<evidence type="ECO:0000256" key="8">
    <source>
        <dbReference type="ARBA" id="ARBA00023319"/>
    </source>
</evidence>
<evidence type="ECO:0000256" key="2">
    <source>
        <dbReference type="ARBA" id="ARBA00022692"/>
    </source>
</evidence>
<dbReference type="InterPro" id="IPR036179">
    <property type="entry name" value="Ig-like_dom_sf"/>
</dbReference>
<gene>
    <name evidence="12" type="ORF">COCON_G00051870</name>
</gene>
<dbReference type="InterPro" id="IPR047164">
    <property type="entry name" value="OX2G-like"/>
</dbReference>
<dbReference type="SMART" id="SM00406">
    <property type="entry name" value="IGv"/>
    <property type="match status" value="1"/>
</dbReference>
<dbReference type="Proteomes" id="UP001152803">
    <property type="component" value="Unassembled WGS sequence"/>
</dbReference>
<dbReference type="GO" id="GO:0030424">
    <property type="term" value="C:axon"/>
    <property type="evidence" value="ECO:0007669"/>
    <property type="project" value="TreeGrafter"/>
</dbReference>
<dbReference type="AlphaFoldDB" id="A0A9Q1DVT1"/>
<keyword evidence="6" id="KW-1015">Disulfide bond</keyword>
<reference evidence="12" key="1">
    <citation type="journal article" date="2023" name="Science">
        <title>Genome structures resolve the early diversification of teleost fishes.</title>
        <authorList>
            <person name="Parey E."/>
            <person name="Louis A."/>
            <person name="Montfort J."/>
            <person name="Bouchez O."/>
            <person name="Roques C."/>
            <person name="Iampietro C."/>
            <person name="Lluch J."/>
            <person name="Castinel A."/>
            <person name="Donnadieu C."/>
            <person name="Desvignes T."/>
            <person name="Floi Bucao C."/>
            <person name="Jouanno E."/>
            <person name="Wen M."/>
            <person name="Mejri S."/>
            <person name="Dirks R."/>
            <person name="Jansen H."/>
            <person name="Henkel C."/>
            <person name="Chen W.J."/>
            <person name="Zahm M."/>
            <person name="Cabau C."/>
            <person name="Klopp C."/>
            <person name="Thompson A.W."/>
            <person name="Robinson-Rechavi M."/>
            <person name="Braasch I."/>
            <person name="Lecointre G."/>
            <person name="Bobe J."/>
            <person name="Postlethwait J.H."/>
            <person name="Berthelot C."/>
            <person name="Roest Crollius H."/>
            <person name="Guiguen Y."/>
        </authorList>
    </citation>
    <scope>NUCLEOTIDE SEQUENCE</scope>
    <source>
        <strain evidence="12">Concon-B</strain>
    </source>
</reference>
<feature type="domain" description="Ig-like" evidence="11">
    <location>
        <begin position="18"/>
        <end position="130"/>
    </location>
</feature>
<dbReference type="Pfam" id="PF07686">
    <property type="entry name" value="V-set"/>
    <property type="match status" value="1"/>
</dbReference>
<evidence type="ECO:0000256" key="3">
    <source>
        <dbReference type="ARBA" id="ARBA00022729"/>
    </source>
</evidence>
<dbReference type="OrthoDB" id="9422141at2759"/>
<dbReference type="InterPro" id="IPR003599">
    <property type="entry name" value="Ig_sub"/>
</dbReference>
<evidence type="ECO:0000256" key="1">
    <source>
        <dbReference type="ARBA" id="ARBA00004167"/>
    </source>
</evidence>
<dbReference type="GO" id="GO:0150079">
    <property type="term" value="P:negative regulation of neuroinflammatory response"/>
    <property type="evidence" value="ECO:0007669"/>
    <property type="project" value="TreeGrafter"/>
</dbReference>
<dbReference type="GO" id="GO:0034113">
    <property type="term" value="P:heterotypic cell-cell adhesion"/>
    <property type="evidence" value="ECO:0007669"/>
    <property type="project" value="TreeGrafter"/>
</dbReference>
<keyword evidence="2 9" id="KW-0812">Transmembrane</keyword>
<feature type="signal peptide" evidence="10">
    <location>
        <begin position="1"/>
        <end position="21"/>
    </location>
</feature>
<dbReference type="PROSITE" id="PS50835">
    <property type="entry name" value="IG_LIKE"/>
    <property type="match status" value="1"/>
</dbReference>
<comment type="caution">
    <text evidence="12">The sequence shown here is derived from an EMBL/GenBank/DDBJ whole genome shotgun (WGS) entry which is preliminary data.</text>
</comment>
<comment type="subcellular location">
    <subcellularLocation>
        <location evidence="1">Membrane</location>
        <topology evidence="1">Single-pass membrane protein</topology>
    </subcellularLocation>
</comment>
<keyword evidence="8" id="KW-0393">Immunoglobulin domain</keyword>
<dbReference type="GO" id="GO:0016020">
    <property type="term" value="C:membrane"/>
    <property type="evidence" value="ECO:0007669"/>
    <property type="project" value="UniProtKB-SubCell"/>
</dbReference>
<organism evidence="12 13">
    <name type="scientific">Conger conger</name>
    <name type="common">Conger eel</name>
    <name type="synonym">Muraena conger</name>
    <dbReference type="NCBI Taxonomy" id="82655"/>
    <lineage>
        <taxon>Eukaryota</taxon>
        <taxon>Metazoa</taxon>
        <taxon>Chordata</taxon>
        <taxon>Craniata</taxon>
        <taxon>Vertebrata</taxon>
        <taxon>Euteleostomi</taxon>
        <taxon>Actinopterygii</taxon>
        <taxon>Neopterygii</taxon>
        <taxon>Teleostei</taxon>
        <taxon>Anguilliformes</taxon>
        <taxon>Congridae</taxon>
        <taxon>Conger</taxon>
    </lineage>
</organism>
<dbReference type="GO" id="GO:0043025">
    <property type="term" value="C:neuronal cell body"/>
    <property type="evidence" value="ECO:0007669"/>
    <property type="project" value="TreeGrafter"/>
</dbReference>
<keyword evidence="7" id="KW-0325">Glycoprotein</keyword>
<accession>A0A9Q1DVT1</accession>
<protein>
    <recommendedName>
        <fullName evidence="11">Ig-like domain-containing protein</fullName>
    </recommendedName>
</protein>
<dbReference type="Pfam" id="PF08205">
    <property type="entry name" value="C2-set_2"/>
    <property type="match status" value="1"/>
</dbReference>
<dbReference type="SUPFAM" id="SSF48726">
    <property type="entry name" value="Immunoglobulin"/>
    <property type="match status" value="2"/>
</dbReference>
<keyword evidence="4 9" id="KW-1133">Transmembrane helix</keyword>
<evidence type="ECO:0000256" key="7">
    <source>
        <dbReference type="ARBA" id="ARBA00023180"/>
    </source>
</evidence>
<dbReference type="SMART" id="SM00409">
    <property type="entry name" value="IG"/>
    <property type="match status" value="1"/>
</dbReference>
<dbReference type="GO" id="GO:0098632">
    <property type="term" value="F:cell-cell adhesion mediator activity"/>
    <property type="evidence" value="ECO:0007669"/>
    <property type="project" value="InterPro"/>
</dbReference>
<dbReference type="GO" id="GO:0009986">
    <property type="term" value="C:cell surface"/>
    <property type="evidence" value="ECO:0007669"/>
    <property type="project" value="TreeGrafter"/>
</dbReference>
<dbReference type="EMBL" id="JAFJMO010000003">
    <property type="protein sequence ID" value="KAJ8282668.1"/>
    <property type="molecule type" value="Genomic_DNA"/>
</dbReference>
<dbReference type="InterPro" id="IPR007110">
    <property type="entry name" value="Ig-like_dom"/>
</dbReference>
<proteinExistence type="predicted"/>
<evidence type="ECO:0000256" key="4">
    <source>
        <dbReference type="ARBA" id="ARBA00022989"/>
    </source>
</evidence>
<sequence length="283" mass="30351">MNARMGFILFFLNCTITPGFSARVTASGATTAVFGQEAYLSCSLSETDGVSQVTWQRRLKDNTVENLATFSKRFGAKVMEPYVSRINFTEASLNSTSITIKDVTFADEACYICSFNVYPTGSIRKQTCITVQGIFGAKAHIDEASSDVVSCSGTGKPAPEVTWNSTADFTAVRTDQQVSNADGTFTVNSTLRLSGYSGRSIDCFLSSPVITIKRSVHLPGIVPPDKDGHSASLPWIIILVLVITSAVIGIAFTLRRKKATCGDYSSNGRALLARGSSCIAVFV</sequence>
<evidence type="ECO:0000313" key="13">
    <source>
        <dbReference type="Proteomes" id="UP001152803"/>
    </source>
</evidence>
<dbReference type="InterPro" id="IPR013783">
    <property type="entry name" value="Ig-like_fold"/>
</dbReference>
<dbReference type="Gene3D" id="2.60.40.10">
    <property type="entry name" value="Immunoglobulins"/>
    <property type="match status" value="2"/>
</dbReference>
<evidence type="ECO:0000313" key="12">
    <source>
        <dbReference type="EMBL" id="KAJ8282668.1"/>
    </source>
</evidence>
<keyword evidence="5 9" id="KW-0472">Membrane</keyword>
<evidence type="ECO:0000256" key="9">
    <source>
        <dbReference type="SAM" id="Phobius"/>
    </source>
</evidence>
<evidence type="ECO:0000256" key="5">
    <source>
        <dbReference type="ARBA" id="ARBA00023136"/>
    </source>
</evidence>
<keyword evidence="3 10" id="KW-0732">Signal</keyword>
<evidence type="ECO:0000256" key="6">
    <source>
        <dbReference type="ARBA" id="ARBA00023157"/>
    </source>
</evidence>
<name>A0A9Q1DVT1_CONCO</name>
<feature type="chain" id="PRO_5040419554" description="Ig-like domain-containing protein" evidence="10">
    <location>
        <begin position="22"/>
        <end position="283"/>
    </location>
</feature>
<dbReference type="InterPro" id="IPR013106">
    <property type="entry name" value="Ig_V-set"/>
</dbReference>
<evidence type="ECO:0000256" key="10">
    <source>
        <dbReference type="SAM" id="SignalP"/>
    </source>
</evidence>
<evidence type="ECO:0000259" key="11">
    <source>
        <dbReference type="PROSITE" id="PS50835"/>
    </source>
</evidence>
<keyword evidence="13" id="KW-1185">Reference proteome</keyword>
<dbReference type="PANTHER" id="PTHR46841">
    <property type="entry name" value="OX-2 MEMBRANE GLYCOPROTEIN"/>
    <property type="match status" value="1"/>
</dbReference>
<feature type="transmembrane region" description="Helical" evidence="9">
    <location>
        <begin position="233"/>
        <end position="254"/>
    </location>
</feature>
<dbReference type="InterPro" id="IPR013162">
    <property type="entry name" value="CD80_C2-set"/>
</dbReference>
<dbReference type="PANTHER" id="PTHR46841:SF7">
    <property type="entry name" value="IG-LIKE DOMAIN-CONTAINING PROTEIN"/>
    <property type="match status" value="1"/>
</dbReference>